<gene>
    <name evidence="7" type="ORF">GCM10007875_22100</name>
</gene>
<feature type="transmembrane region" description="Helical" evidence="5">
    <location>
        <begin position="556"/>
        <end position="579"/>
    </location>
</feature>
<dbReference type="NCBIfam" id="TIGR03061">
    <property type="entry name" value="pip_yhgE_Nterm"/>
    <property type="match status" value="1"/>
</dbReference>
<feature type="transmembrane region" description="Helical" evidence="5">
    <location>
        <begin position="586"/>
        <end position="605"/>
    </location>
</feature>
<evidence type="ECO:0000256" key="3">
    <source>
        <dbReference type="ARBA" id="ARBA00022989"/>
    </source>
</evidence>
<evidence type="ECO:0000256" key="2">
    <source>
        <dbReference type="ARBA" id="ARBA00022692"/>
    </source>
</evidence>
<evidence type="ECO:0000256" key="1">
    <source>
        <dbReference type="ARBA" id="ARBA00004141"/>
    </source>
</evidence>
<protein>
    <recommendedName>
        <fullName evidence="6">ABC-2 type transporter transmembrane domain-containing protein</fullName>
    </recommendedName>
</protein>
<evidence type="ECO:0000313" key="7">
    <source>
        <dbReference type="EMBL" id="GLR27119.1"/>
    </source>
</evidence>
<dbReference type="Pfam" id="PF12698">
    <property type="entry name" value="ABC2_membrane_3"/>
    <property type="match status" value="1"/>
</dbReference>
<proteinExistence type="predicted"/>
<evidence type="ECO:0000256" key="5">
    <source>
        <dbReference type="SAM" id="Phobius"/>
    </source>
</evidence>
<keyword evidence="3 5" id="KW-1133">Transmembrane helix</keyword>
<feature type="transmembrane region" description="Helical" evidence="5">
    <location>
        <begin position="33"/>
        <end position="54"/>
    </location>
</feature>
<feature type="transmembrane region" description="Helical" evidence="5">
    <location>
        <begin position="527"/>
        <end position="550"/>
    </location>
</feature>
<sequence>MAGRRTGSTFFHDLIEVIRCDWLLLRRYPKLRLSALGVCFIPALYAVIYIASLWDPAAMAPHLPVLIVNHDKGTQFEQQTIEVGKALADKLKKDKKLGFSDEPDEARALEAVRRGDADFALLIPANFSEQAVRGQQSGAGVLTVYVSEGNNYTGANVARKFAPEVTRKLNELLAEKRWSKVAAIAADSRLKIAKLKDGVTQLREGSTQLREGLDKASAGADKLTVGLAKADQAGGQLKAGANTLNDASQKLVGGLKQLGDGLSQMNSKLPANSDLQKLQDGSVALADGQQKLQAGIVKLHDGSGRLVDGLDQLRTKSADIPIWGSKVSDGALRLEHGAKQINTGLEQARQGSTKLADGSEQVNGGVVALTNGMMKLGDGIRLMHSKMPPDDKLDEYAQGMQKLAGGNGQLAKGLNALHSGSGQLNDGLKKLNDGATRLEAGLKTLDDAVPANLNIPDINPEGYASSVKTDIQVVAPVPNNGSAFASNFVPLSLWVGAVMTSFLFHYRKIPVRVQHHNRWAKTLGKMLIPILIAFFQVQIMLIALWIVLGIKAQSPLLLAFTLLSASVAFITIVMALVRWLGDTGKVIAVLFLILQLSASGAIIPIELSGRFFQDIHPWLPFTYAVAAIKVALFGAYDGHWLPQWLGLMAGPALLLPFIVYFGPWKPQADAQYRPALDID</sequence>
<dbReference type="NCBIfam" id="TIGR03057">
    <property type="entry name" value="xxxLxxG_by_4"/>
    <property type="match status" value="3"/>
</dbReference>
<comment type="subcellular location">
    <subcellularLocation>
        <location evidence="1">Membrane</location>
        <topology evidence="1">Multi-pass membrane protein</topology>
    </subcellularLocation>
</comment>
<dbReference type="NCBIfam" id="TIGR03062">
    <property type="entry name" value="pip_yhgE_Cterm"/>
    <property type="match status" value="1"/>
</dbReference>
<dbReference type="EMBL" id="BSOJ01000027">
    <property type="protein sequence ID" value="GLR27119.1"/>
    <property type="molecule type" value="Genomic_DNA"/>
</dbReference>
<feature type="domain" description="ABC-2 type transporter transmembrane" evidence="6">
    <location>
        <begin position="484"/>
        <end position="654"/>
    </location>
</feature>
<organism evidence="7 8">
    <name type="scientific">Limnobacter litoralis</name>
    <dbReference type="NCBI Taxonomy" id="481366"/>
    <lineage>
        <taxon>Bacteria</taxon>
        <taxon>Pseudomonadati</taxon>
        <taxon>Pseudomonadota</taxon>
        <taxon>Betaproteobacteria</taxon>
        <taxon>Burkholderiales</taxon>
        <taxon>Burkholderiaceae</taxon>
        <taxon>Limnobacter</taxon>
    </lineage>
</organism>
<feature type="transmembrane region" description="Helical" evidence="5">
    <location>
        <begin position="643"/>
        <end position="662"/>
    </location>
</feature>
<feature type="transmembrane region" description="Helical" evidence="5">
    <location>
        <begin position="488"/>
        <end position="506"/>
    </location>
</feature>
<dbReference type="InterPro" id="IPR013525">
    <property type="entry name" value="ABC2_TM"/>
</dbReference>
<dbReference type="RefSeq" id="WP_284281835.1">
    <property type="nucleotide sequence ID" value="NZ_BSOJ01000027.1"/>
</dbReference>
<name>A0ABQ5YSK5_9BURK</name>
<keyword evidence="2 5" id="KW-0812">Transmembrane</keyword>
<keyword evidence="8" id="KW-1185">Reference proteome</keyword>
<evidence type="ECO:0000259" key="6">
    <source>
        <dbReference type="Pfam" id="PF12698"/>
    </source>
</evidence>
<dbReference type="PANTHER" id="PTHR43077">
    <property type="entry name" value="TRANSPORT PERMEASE YVFS-RELATED"/>
    <property type="match status" value="1"/>
</dbReference>
<dbReference type="InterPro" id="IPR017501">
    <property type="entry name" value="Phage_infect_YhgE_C"/>
</dbReference>
<reference evidence="8" key="1">
    <citation type="journal article" date="2019" name="Int. J. Syst. Evol. Microbiol.">
        <title>The Global Catalogue of Microorganisms (GCM) 10K type strain sequencing project: providing services to taxonomists for standard genome sequencing and annotation.</title>
        <authorList>
            <consortium name="The Broad Institute Genomics Platform"/>
            <consortium name="The Broad Institute Genome Sequencing Center for Infectious Disease"/>
            <person name="Wu L."/>
            <person name="Ma J."/>
        </authorList>
    </citation>
    <scope>NUCLEOTIDE SEQUENCE [LARGE SCALE GENOMIC DNA]</scope>
    <source>
        <strain evidence="8">NBRC 105857</strain>
    </source>
</reference>
<comment type="caution">
    <text evidence="7">The sequence shown here is derived from an EMBL/GenBank/DDBJ whole genome shotgun (WGS) entry which is preliminary data.</text>
</comment>
<dbReference type="InterPro" id="IPR051328">
    <property type="entry name" value="T7SS_ABC-Transporter"/>
</dbReference>
<evidence type="ECO:0000256" key="4">
    <source>
        <dbReference type="ARBA" id="ARBA00023136"/>
    </source>
</evidence>
<dbReference type="Proteomes" id="UP001156664">
    <property type="component" value="Unassembled WGS sequence"/>
</dbReference>
<dbReference type="InterPro" id="IPR023908">
    <property type="entry name" value="xxxLxxG_rpt"/>
</dbReference>
<keyword evidence="4 5" id="KW-0472">Membrane</keyword>
<evidence type="ECO:0000313" key="8">
    <source>
        <dbReference type="Proteomes" id="UP001156664"/>
    </source>
</evidence>
<dbReference type="InterPro" id="IPR017500">
    <property type="entry name" value="Phage_infect_YhgE_N"/>
</dbReference>
<dbReference type="PANTHER" id="PTHR43077:SF10">
    <property type="entry name" value="TRANSPORT PERMEASE PROTEIN"/>
    <property type="match status" value="1"/>
</dbReference>
<accession>A0ABQ5YSK5</accession>
<dbReference type="Gene3D" id="3.40.1710.10">
    <property type="entry name" value="abc type-2 transporter like domain"/>
    <property type="match status" value="1"/>
</dbReference>